<dbReference type="OrthoDB" id="10182at2157"/>
<keyword evidence="4" id="KW-1185">Reference proteome</keyword>
<dbReference type="PANTHER" id="PTHR14969">
    <property type="entry name" value="SPHINGOSINE-1-PHOSPHATE PHOSPHOHYDROLASE"/>
    <property type="match status" value="1"/>
</dbReference>
<organism evidence="3 4">
    <name type="scientific">Infirmifilum uzonense</name>
    <dbReference type="NCBI Taxonomy" id="1550241"/>
    <lineage>
        <taxon>Archaea</taxon>
        <taxon>Thermoproteota</taxon>
        <taxon>Thermoprotei</taxon>
        <taxon>Thermofilales</taxon>
        <taxon>Thermofilaceae</taxon>
        <taxon>Infirmifilum</taxon>
    </lineage>
</organism>
<evidence type="ECO:0000313" key="4">
    <source>
        <dbReference type="Proteomes" id="UP000067434"/>
    </source>
</evidence>
<dbReference type="STRING" id="1550241.MA03_01440"/>
<keyword evidence="1" id="KW-0472">Membrane</keyword>
<evidence type="ECO:0000313" key="3">
    <source>
        <dbReference type="EMBL" id="AKG38214.1"/>
    </source>
</evidence>
<dbReference type="InterPro" id="IPR000326">
    <property type="entry name" value="PAP2/HPO"/>
</dbReference>
<feature type="transmembrane region" description="Helical" evidence="1">
    <location>
        <begin position="205"/>
        <end position="221"/>
    </location>
</feature>
<protein>
    <recommendedName>
        <fullName evidence="2">Phosphatidic acid phosphatase type 2/haloperoxidase domain-containing protein</fullName>
    </recommendedName>
</protein>
<feature type="transmembrane region" description="Helical" evidence="1">
    <location>
        <begin position="7"/>
        <end position="27"/>
    </location>
</feature>
<feature type="transmembrane region" description="Helical" evidence="1">
    <location>
        <begin position="233"/>
        <end position="251"/>
    </location>
</feature>
<feature type="domain" description="Phosphatidic acid phosphatase type 2/haloperoxidase" evidence="2">
    <location>
        <begin position="62"/>
        <end position="168"/>
    </location>
</feature>
<reference evidence="3 4" key="1">
    <citation type="journal article" date="2015" name="Stand. Genomic Sci.">
        <title>Complete genome sequence of and proposal of Thermofilum uzonense sp. nov. a novel hyperthermophilic crenarchaeon and emended description of the genus Thermofilum.</title>
        <authorList>
            <person name="Toshchakov S.V."/>
            <person name="Korzhenkov A.A."/>
            <person name="Samarov N.I."/>
            <person name="Mazunin I.O."/>
            <person name="Mozhey O.I."/>
            <person name="Shmyr I.S."/>
            <person name="Derbikova K.S."/>
            <person name="Taranov E.A."/>
            <person name="Dominova I.N."/>
            <person name="Bonch-Osmolovskaya E.A."/>
            <person name="Patrushev M.V."/>
            <person name="Podosokorskaya O.A."/>
            <person name="Kublanov I.V."/>
        </authorList>
    </citation>
    <scope>NUCLEOTIDE SEQUENCE [LARGE SCALE GENOMIC DNA]</scope>
    <source>
        <strain evidence="3 4">1807-2</strain>
    </source>
</reference>
<dbReference type="Proteomes" id="UP000067434">
    <property type="component" value="Chromosome"/>
</dbReference>
<dbReference type="InterPro" id="IPR036938">
    <property type="entry name" value="PAP2/HPO_sf"/>
</dbReference>
<feature type="transmembrane region" description="Helical" evidence="1">
    <location>
        <begin position="182"/>
        <end position="199"/>
    </location>
</feature>
<sequence length="284" mass="31653">MQEAKKYNTFIYGIIIILLVTPFLAYFTGSWTKYWELVTTLGDEQGYVALATIVFIVFSPELGFIMLLSLLSSAWVNIILKDTLRLPRPPSDQWKIEVKGYGFPSGHAQTSTAFWSAAYIYLRKKAIALLGTSLIALVSYSRLALGVHYPRDIIGGIFLGLLVSLLTYFFSLRLLKLEKKRASLTLLAYSIFVSLLYLVDHDPTLIKLAGVLAGSSLYPLLREKIQPSPSLSRRVLLATIVLALVLILTRISGSLPLISQFAIYALISVIIVVSPIIRYVSKLF</sequence>
<feature type="transmembrane region" description="Helical" evidence="1">
    <location>
        <begin position="126"/>
        <end position="147"/>
    </location>
</feature>
<dbReference type="SUPFAM" id="SSF48317">
    <property type="entry name" value="Acid phosphatase/Vanadium-dependent haloperoxidase"/>
    <property type="match status" value="1"/>
</dbReference>
<proteinExistence type="predicted"/>
<dbReference type="PANTHER" id="PTHR14969:SF13">
    <property type="entry name" value="AT30094P"/>
    <property type="match status" value="1"/>
</dbReference>
<feature type="transmembrane region" description="Helical" evidence="1">
    <location>
        <begin position="257"/>
        <end position="280"/>
    </location>
</feature>
<dbReference type="HOGENOM" id="CLU_068892_2_0_2"/>
<evidence type="ECO:0000256" key="1">
    <source>
        <dbReference type="SAM" id="Phobius"/>
    </source>
</evidence>
<keyword evidence="1" id="KW-1133">Transmembrane helix</keyword>
<feature type="transmembrane region" description="Helical" evidence="1">
    <location>
        <begin position="153"/>
        <end position="170"/>
    </location>
</feature>
<dbReference type="SMART" id="SM00014">
    <property type="entry name" value="acidPPc"/>
    <property type="match status" value="1"/>
</dbReference>
<dbReference type="AlphaFoldDB" id="A0A0F7FGG7"/>
<accession>A0A0F7FGG7</accession>
<dbReference type="Gene3D" id="1.20.144.10">
    <property type="entry name" value="Phosphatidic acid phosphatase type 2/haloperoxidase"/>
    <property type="match status" value="1"/>
</dbReference>
<keyword evidence="1" id="KW-0812">Transmembrane</keyword>
<feature type="transmembrane region" description="Helical" evidence="1">
    <location>
        <begin position="47"/>
        <end position="80"/>
    </location>
</feature>
<evidence type="ECO:0000259" key="2">
    <source>
        <dbReference type="SMART" id="SM00014"/>
    </source>
</evidence>
<gene>
    <name evidence="3" type="ORF">MA03_01440</name>
</gene>
<dbReference type="KEGG" id="thf:MA03_01440"/>
<name>A0A0F7FGG7_9CREN</name>
<dbReference type="Pfam" id="PF01569">
    <property type="entry name" value="PAP2"/>
    <property type="match status" value="1"/>
</dbReference>
<dbReference type="RefSeq" id="WP_052883569.1">
    <property type="nucleotide sequence ID" value="NZ_CP009961.1"/>
</dbReference>
<dbReference type="GeneID" id="25400853"/>
<dbReference type="EMBL" id="CP009961">
    <property type="protein sequence ID" value="AKG38214.1"/>
    <property type="molecule type" value="Genomic_DNA"/>
</dbReference>
<dbReference type="PATRIC" id="fig|1550241.5.peg.294"/>